<accession>A0ABX7RGH9</accession>
<sequence>MKLISRIAERLGYAPAIIAPRVAALAAVVILTRLLSPDEFGLYALVIVYGEMLDSVMLNWTRLGLQRFHHVAGVDLADLRRKAVLLSWLGAALGALVGAALVLSSPGTSSMSFYLMLLLYFLGAGVLRYGLNVLRAQERVLCYVLIECLRPALGLILAWALATYWSASFVAPSLGTFGVTALVAFVVLAFTARSLPIGGSRVPFATFLGYSAPLISVFLVSQLISASDRYLLGAYGGTALVGVYAACTSLARPPIETLFNILNTSAFPRLIKAFECRGEVAAADELRSQLGLLIVIGLPALVGIWLIARPLADLMLDPRYGADSEWIIRLSSLGSFLACLKCFYSDQVFHLRRNSLLQTMTLVPGAAVCVVVCIYAIPMRGGIGAAAGLVAGYGVSATFSHVLAQRHLRVRIPWPLILRASLGCLAMVAVAGLINLDSSALALVFTVAACVAVYVLVCVSTGAVRAIEGHAL</sequence>
<name>A0ABX7RGH9_9GAMM</name>
<feature type="transmembrane region" description="Helical" evidence="6">
    <location>
        <begin position="174"/>
        <end position="192"/>
    </location>
</feature>
<keyword evidence="5 6" id="KW-0472">Membrane</keyword>
<dbReference type="RefSeq" id="WP_200605412.1">
    <property type="nucleotide sequence ID" value="NZ_CP071517.1"/>
</dbReference>
<dbReference type="Proteomes" id="UP000663400">
    <property type="component" value="Chromosome"/>
</dbReference>
<keyword evidence="4 6" id="KW-1133">Transmembrane helix</keyword>
<feature type="transmembrane region" description="Helical" evidence="6">
    <location>
        <begin position="83"/>
        <end position="105"/>
    </location>
</feature>
<dbReference type="PANTHER" id="PTHR30250:SF11">
    <property type="entry name" value="O-ANTIGEN TRANSPORTER-RELATED"/>
    <property type="match status" value="1"/>
</dbReference>
<organism evidence="7 8">
    <name type="scientific">Lysobacter arenosi</name>
    <dbReference type="NCBI Taxonomy" id="2795387"/>
    <lineage>
        <taxon>Bacteria</taxon>
        <taxon>Pseudomonadati</taxon>
        <taxon>Pseudomonadota</taxon>
        <taxon>Gammaproteobacteria</taxon>
        <taxon>Lysobacterales</taxon>
        <taxon>Lysobacteraceae</taxon>
        <taxon>Lysobacter</taxon>
    </lineage>
</organism>
<proteinExistence type="predicted"/>
<evidence type="ECO:0000313" key="8">
    <source>
        <dbReference type="Proteomes" id="UP000663400"/>
    </source>
</evidence>
<evidence type="ECO:0000256" key="2">
    <source>
        <dbReference type="ARBA" id="ARBA00022475"/>
    </source>
</evidence>
<feature type="transmembrane region" description="Helical" evidence="6">
    <location>
        <begin position="111"/>
        <end position="131"/>
    </location>
</feature>
<feature type="transmembrane region" description="Helical" evidence="6">
    <location>
        <begin position="40"/>
        <end position="62"/>
    </location>
</feature>
<feature type="transmembrane region" description="Helical" evidence="6">
    <location>
        <begin position="12"/>
        <end position="34"/>
    </location>
</feature>
<keyword evidence="2" id="KW-1003">Cell membrane</keyword>
<feature type="transmembrane region" description="Helical" evidence="6">
    <location>
        <begin position="383"/>
        <end position="404"/>
    </location>
</feature>
<keyword evidence="3 6" id="KW-0812">Transmembrane</keyword>
<feature type="transmembrane region" description="Helical" evidence="6">
    <location>
        <begin position="290"/>
        <end position="307"/>
    </location>
</feature>
<feature type="transmembrane region" description="Helical" evidence="6">
    <location>
        <begin position="356"/>
        <end position="377"/>
    </location>
</feature>
<evidence type="ECO:0000256" key="6">
    <source>
        <dbReference type="SAM" id="Phobius"/>
    </source>
</evidence>
<evidence type="ECO:0000256" key="5">
    <source>
        <dbReference type="ARBA" id="ARBA00023136"/>
    </source>
</evidence>
<gene>
    <name evidence="7" type="ORF">HIV01_005985</name>
</gene>
<evidence type="ECO:0000256" key="1">
    <source>
        <dbReference type="ARBA" id="ARBA00004651"/>
    </source>
</evidence>
<evidence type="ECO:0000256" key="3">
    <source>
        <dbReference type="ARBA" id="ARBA00022692"/>
    </source>
</evidence>
<feature type="transmembrane region" description="Helical" evidence="6">
    <location>
        <begin position="230"/>
        <end position="251"/>
    </location>
</feature>
<protein>
    <submittedName>
        <fullName evidence="7">Lipopolysaccharide biosynthesis protein</fullName>
    </submittedName>
</protein>
<dbReference type="PANTHER" id="PTHR30250">
    <property type="entry name" value="PST FAMILY PREDICTED COLANIC ACID TRANSPORTER"/>
    <property type="match status" value="1"/>
</dbReference>
<feature type="transmembrane region" description="Helical" evidence="6">
    <location>
        <begin position="416"/>
        <end position="434"/>
    </location>
</feature>
<keyword evidence="8" id="KW-1185">Reference proteome</keyword>
<evidence type="ECO:0000256" key="4">
    <source>
        <dbReference type="ARBA" id="ARBA00022989"/>
    </source>
</evidence>
<feature type="transmembrane region" description="Helical" evidence="6">
    <location>
        <begin position="327"/>
        <end position="344"/>
    </location>
</feature>
<dbReference type="Pfam" id="PF13440">
    <property type="entry name" value="Polysacc_synt_3"/>
    <property type="match status" value="1"/>
</dbReference>
<dbReference type="InterPro" id="IPR050833">
    <property type="entry name" value="Poly_Biosynth_Transport"/>
</dbReference>
<comment type="subcellular location">
    <subcellularLocation>
        <location evidence="1">Cell membrane</location>
        <topology evidence="1">Multi-pass membrane protein</topology>
    </subcellularLocation>
</comment>
<dbReference type="EMBL" id="CP071517">
    <property type="protein sequence ID" value="QSX76047.1"/>
    <property type="molecule type" value="Genomic_DNA"/>
</dbReference>
<evidence type="ECO:0000313" key="7">
    <source>
        <dbReference type="EMBL" id="QSX76047.1"/>
    </source>
</evidence>
<reference evidence="7 8" key="1">
    <citation type="submission" date="2021-02" db="EMBL/GenBank/DDBJ databases">
        <title>Lysobacter arenosi sp. nov., isolated from soil of gangwondo yeongwol, south Korea.</title>
        <authorList>
            <person name="Kim K.R."/>
            <person name="Kim K.H."/>
            <person name="Jeon C.O."/>
        </authorList>
    </citation>
    <scope>NUCLEOTIDE SEQUENCE [LARGE SCALE GENOMIC DNA]</scope>
    <source>
        <strain evidence="7 8">R7</strain>
    </source>
</reference>
<feature type="transmembrane region" description="Helical" evidence="6">
    <location>
        <begin position="204"/>
        <end position="224"/>
    </location>
</feature>
<feature type="transmembrane region" description="Helical" evidence="6">
    <location>
        <begin position="440"/>
        <end position="464"/>
    </location>
</feature>
<feature type="transmembrane region" description="Helical" evidence="6">
    <location>
        <begin position="140"/>
        <end position="162"/>
    </location>
</feature>